<dbReference type="Proteomes" id="UP001211907">
    <property type="component" value="Unassembled WGS sequence"/>
</dbReference>
<keyword evidence="3" id="KW-1185">Reference proteome</keyword>
<dbReference type="PANTHER" id="PTHR21580">
    <property type="entry name" value="SHIPPO-1-RELATED"/>
    <property type="match status" value="1"/>
</dbReference>
<evidence type="ECO:0000313" key="3">
    <source>
        <dbReference type="Proteomes" id="UP001211907"/>
    </source>
</evidence>
<dbReference type="EMBL" id="JADGJH010001906">
    <property type="protein sequence ID" value="KAJ3107498.1"/>
    <property type="molecule type" value="Genomic_DNA"/>
</dbReference>
<proteinExistence type="predicted"/>
<accession>A0AAD5XEH9</accession>
<reference evidence="2" key="1">
    <citation type="submission" date="2020-05" db="EMBL/GenBank/DDBJ databases">
        <title>Phylogenomic resolution of chytrid fungi.</title>
        <authorList>
            <person name="Stajich J.E."/>
            <person name="Amses K."/>
            <person name="Simmons R."/>
            <person name="Seto K."/>
            <person name="Myers J."/>
            <person name="Bonds A."/>
            <person name="Quandt C.A."/>
            <person name="Barry K."/>
            <person name="Liu P."/>
            <person name="Grigoriev I."/>
            <person name="Longcore J.E."/>
            <person name="James T.Y."/>
        </authorList>
    </citation>
    <scope>NUCLEOTIDE SEQUENCE</scope>
    <source>
        <strain evidence="2">JEL0513</strain>
    </source>
</reference>
<evidence type="ECO:0000313" key="2">
    <source>
        <dbReference type="EMBL" id="KAJ3107498.1"/>
    </source>
</evidence>
<comment type="caution">
    <text evidence="2">The sequence shown here is derived from an EMBL/GenBank/DDBJ whole genome shotgun (WGS) entry which is preliminary data.</text>
</comment>
<dbReference type="InterPro" id="IPR051291">
    <property type="entry name" value="CIMAP"/>
</dbReference>
<feature type="region of interest" description="Disordered" evidence="1">
    <location>
        <begin position="421"/>
        <end position="448"/>
    </location>
</feature>
<feature type="region of interest" description="Disordered" evidence="1">
    <location>
        <begin position="185"/>
        <end position="205"/>
    </location>
</feature>
<dbReference type="InterPro" id="IPR010736">
    <property type="entry name" value="SHIPPO-rpt"/>
</dbReference>
<dbReference type="AlphaFoldDB" id="A0AAD5XEH9"/>
<protein>
    <submittedName>
        <fullName evidence="2">Sperm-tail PG-rich repeat-containing protein 2</fullName>
    </submittedName>
</protein>
<feature type="compositionally biased region" description="Low complexity" evidence="1">
    <location>
        <begin position="185"/>
        <end position="204"/>
    </location>
</feature>
<organism evidence="2 3">
    <name type="scientific">Physocladia obscura</name>
    <dbReference type="NCBI Taxonomy" id="109957"/>
    <lineage>
        <taxon>Eukaryota</taxon>
        <taxon>Fungi</taxon>
        <taxon>Fungi incertae sedis</taxon>
        <taxon>Chytridiomycota</taxon>
        <taxon>Chytridiomycota incertae sedis</taxon>
        <taxon>Chytridiomycetes</taxon>
        <taxon>Chytridiales</taxon>
        <taxon>Chytriomycetaceae</taxon>
        <taxon>Physocladia</taxon>
    </lineage>
</organism>
<dbReference type="PANTHER" id="PTHR21580:SF28">
    <property type="entry name" value="BOREALIN N-TERMINAL DOMAIN-CONTAINING PROTEIN-RELATED"/>
    <property type="match status" value="1"/>
</dbReference>
<name>A0AAD5XEH9_9FUNG</name>
<sequence>MYSRTARHFLTPDPDHANPNLGPGCYTADEATLIAGKTLGENGYAPFSSLAPRVSYFDETIVHGPSPGAYDPPLQPFVVHNSEKASLFGKSRAIRFKNIVSSTPSPNTYSLPSSLKLTGKKNKNNAFIDDISNDQNSAIDHGKLRETITYKVIGNCADDDQTVAPSHIAEETEIYNFVGQENNNNGGITTNEKSKNCNSNSNIKNSKKIVIPKRQTRSADSKSSSKKPTIVWRRKYVPPSIPVGRFAFGYQENESGELIPRSPPQKKNSLMDPGPAYNFVTSFVEKNKHDNCGFRFALEKKGLKFTITDSPGPSVYDVSFAEKLMQARDRGGGPAVMTLASCVRLTDEIVTDALKKAVPGPGAYEFKPTIKNPRMPGANVPAFGSTSNHLSHSNYIPVDLMRTPAPGTYYPEFATINKPPAFRPQPFGSTTNRFDNSNEEKSRRQPAPGSYEIASFETMRGIGSKNLRLVMTLDDGGGTRPKAFGSISERFVKSKQSKVPGPGQYDIVTAPPPLPHATSRNGAIRTGLTSRKNSPTATATAANFIGGSSKSQKIQPQLAIVQPVGSKGIDPLKVRIPVFGTQTARFHNSNDADDLPPPGAYEIAHAFETLKTRGKIENQNGLGSQMAREFSSFISVAPPNVPGPGEYDVFPETLKKQSQHQHGAFLSSKLRFADKPESVPGPDAYLTHDYDNGLLKKTFNITLREWND</sequence>
<evidence type="ECO:0000256" key="1">
    <source>
        <dbReference type="SAM" id="MobiDB-lite"/>
    </source>
</evidence>
<dbReference type="Pfam" id="PF07004">
    <property type="entry name" value="SHIPPO-rpt"/>
    <property type="match status" value="5"/>
</dbReference>
<gene>
    <name evidence="2" type="primary">STPG2</name>
    <name evidence="2" type="ORF">HK100_003577</name>
</gene>